<dbReference type="Proteomes" id="UP000824073">
    <property type="component" value="Unassembled WGS sequence"/>
</dbReference>
<proteinExistence type="predicted"/>
<organism evidence="2 3">
    <name type="scientific">Candidatus Ventrousia excrementavium</name>
    <dbReference type="NCBI Taxonomy" id="2840961"/>
    <lineage>
        <taxon>Bacteria</taxon>
        <taxon>Bacillati</taxon>
        <taxon>Bacillota</taxon>
        <taxon>Clostridia</taxon>
        <taxon>Eubacteriales</taxon>
        <taxon>Clostridiaceae</taxon>
        <taxon>Clostridiaceae incertae sedis</taxon>
        <taxon>Candidatus Ventrousia</taxon>
    </lineage>
</organism>
<evidence type="ECO:0000313" key="3">
    <source>
        <dbReference type="Proteomes" id="UP000824073"/>
    </source>
</evidence>
<gene>
    <name evidence="2" type="ORF">IAB67_01545</name>
</gene>
<keyword evidence="1" id="KW-1133">Transmembrane helix</keyword>
<reference evidence="2" key="2">
    <citation type="journal article" date="2021" name="PeerJ">
        <title>Extensive microbial diversity within the chicken gut microbiome revealed by metagenomics and culture.</title>
        <authorList>
            <person name="Gilroy R."/>
            <person name="Ravi A."/>
            <person name="Getino M."/>
            <person name="Pursley I."/>
            <person name="Horton D.L."/>
            <person name="Alikhan N.F."/>
            <person name="Baker D."/>
            <person name="Gharbi K."/>
            <person name="Hall N."/>
            <person name="Watson M."/>
            <person name="Adriaenssens E.M."/>
            <person name="Foster-Nyarko E."/>
            <person name="Jarju S."/>
            <person name="Secka A."/>
            <person name="Antonio M."/>
            <person name="Oren A."/>
            <person name="Chaudhuri R.R."/>
            <person name="La Ragione R."/>
            <person name="Hildebrand F."/>
            <person name="Pallen M.J."/>
        </authorList>
    </citation>
    <scope>NUCLEOTIDE SEQUENCE</scope>
    <source>
        <strain evidence="2">CHK191-8634</strain>
    </source>
</reference>
<name>A0A9D1ITA9_9CLOT</name>
<dbReference type="EMBL" id="DVMR01000015">
    <property type="protein sequence ID" value="HIU42963.1"/>
    <property type="molecule type" value="Genomic_DNA"/>
</dbReference>
<feature type="transmembrane region" description="Helical" evidence="1">
    <location>
        <begin position="132"/>
        <end position="152"/>
    </location>
</feature>
<keyword evidence="1" id="KW-0472">Membrane</keyword>
<evidence type="ECO:0000313" key="2">
    <source>
        <dbReference type="EMBL" id="HIU42963.1"/>
    </source>
</evidence>
<keyword evidence="1" id="KW-0812">Transmembrane</keyword>
<sequence>MRVEKKGRWKGILAGLAAAVLLLCTYLTLCPDRLFLPGLAVGVYAPDTAGTGLRTGSAVVVRLGDELHAGAMAVWKQGDSWRAGRVAEVQEEQVVMADGTQAAVADVAGRATHEIFALGACLDALSHMPGNYLVWAADALYVMGWCIWGLTLPRRRRKRRRAELIRLFEQYGAQFDLEEEGVEY</sequence>
<evidence type="ECO:0000256" key="1">
    <source>
        <dbReference type="SAM" id="Phobius"/>
    </source>
</evidence>
<reference evidence="2" key="1">
    <citation type="submission" date="2020-10" db="EMBL/GenBank/DDBJ databases">
        <authorList>
            <person name="Gilroy R."/>
        </authorList>
    </citation>
    <scope>NUCLEOTIDE SEQUENCE</scope>
    <source>
        <strain evidence="2">CHK191-8634</strain>
    </source>
</reference>
<dbReference type="AlphaFoldDB" id="A0A9D1ITA9"/>
<protein>
    <submittedName>
        <fullName evidence="2">Uncharacterized protein</fullName>
    </submittedName>
</protein>
<accession>A0A9D1ITA9</accession>
<feature type="transmembrane region" description="Helical" evidence="1">
    <location>
        <begin position="12"/>
        <end position="29"/>
    </location>
</feature>
<comment type="caution">
    <text evidence="2">The sequence shown here is derived from an EMBL/GenBank/DDBJ whole genome shotgun (WGS) entry which is preliminary data.</text>
</comment>